<accession>A0AAV9GC43</accession>
<sequence length="471" mass="52208">MSLKEDPGSDSNVNMDAGNSSNARRSESGADLEHMHDSDSLGSDVVVGENCENLWLYRLYPRMADGVIRQIGGLIDAEDYFPSSFNTEAYMKAVSTFKAQEVPVFSREKIKHLADVFDAWQSASAEAAKANKATLTDLVGRTFEISCQVGQVATELDARVTLGSDTRHLSHTHQVIRGTPTVDYHLPARVPHLGICPARWMDYMALRVAYIPFLQNSQTKAILKSAPNGNARHWDLDELQQLFEKSVDSCQKCSPVFTTVKEILGNMKLEGVRKVVMFGGSTMEKTHMQAEVFNQHRLLLFVAECLLEANRHDIKIFAQDPVYGSRDKELLAANGITVLDDPRGLLEVDKTCIVIEMGTSIMAGVISDIARPAAMIWSCMTREGGLCTTARSLRMAEEYHVVDLPEDDKVMSFNLKMYVRKDLRQAQETDGARESNGQGHETNGTRESNGQGRETERAKESNGADLPVSID</sequence>
<dbReference type="Proteomes" id="UP001321760">
    <property type="component" value="Unassembled WGS sequence"/>
</dbReference>
<dbReference type="EMBL" id="MU865967">
    <property type="protein sequence ID" value="KAK4445216.1"/>
    <property type="molecule type" value="Genomic_DNA"/>
</dbReference>
<gene>
    <name evidence="3" type="ORF">QBC34DRAFT_497663</name>
</gene>
<dbReference type="Pfam" id="PF07985">
    <property type="entry name" value="SRR1"/>
    <property type="match status" value="1"/>
</dbReference>
<organism evidence="3 4">
    <name type="scientific">Podospora aff. communis PSN243</name>
    <dbReference type="NCBI Taxonomy" id="3040156"/>
    <lineage>
        <taxon>Eukaryota</taxon>
        <taxon>Fungi</taxon>
        <taxon>Dikarya</taxon>
        <taxon>Ascomycota</taxon>
        <taxon>Pezizomycotina</taxon>
        <taxon>Sordariomycetes</taxon>
        <taxon>Sordariomycetidae</taxon>
        <taxon>Sordariales</taxon>
        <taxon>Podosporaceae</taxon>
        <taxon>Podospora</taxon>
    </lineage>
</organism>
<dbReference type="PANTHER" id="PTHR42080">
    <property type="entry name" value="SRR1 DOMAIN-CONTAINING PROTEIN"/>
    <property type="match status" value="1"/>
</dbReference>
<protein>
    <recommendedName>
        <fullName evidence="2">SRR1-like domain-containing protein</fullName>
    </recommendedName>
</protein>
<evidence type="ECO:0000313" key="4">
    <source>
        <dbReference type="Proteomes" id="UP001321760"/>
    </source>
</evidence>
<reference evidence="3" key="2">
    <citation type="submission" date="2023-05" db="EMBL/GenBank/DDBJ databases">
        <authorList>
            <consortium name="Lawrence Berkeley National Laboratory"/>
            <person name="Steindorff A."/>
            <person name="Hensen N."/>
            <person name="Bonometti L."/>
            <person name="Westerberg I."/>
            <person name="Brannstrom I.O."/>
            <person name="Guillou S."/>
            <person name="Cros-Aarteil S."/>
            <person name="Calhoun S."/>
            <person name="Haridas S."/>
            <person name="Kuo A."/>
            <person name="Mondo S."/>
            <person name="Pangilinan J."/>
            <person name="Riley R."/>
            <person name="Labutti K."/>
            <person name="Andreopoulos B."/>
            <person name="Lipzen A."/>
            <person name="Chen C."/>
            <person name="Yanf M."/>
            <person name="Daum C."/>
            <person name="Ng V."/>
            <person name="Clum A."/>
            <person name="Ohm R."/>
            <person name="Martin F."/>
            <person name="Silar P."/>
            <person name="Natvig D."/>
            <person name="Lalanne C."/>
            <person name="Gautier V."/>
            <person name="Ament-Velasquez S.L."/>
            <person name="Kruys A."/>
            <person name="Hutchinson M.I."/>
            <person name="Powell A.J."/>
            <person name="Barry K."/>
            <person name="Miller A.N."/>
            <person name="Grigoriev I.V."/>
            <person name="Debuchy R."/>
            <person name="Gladieux P."/>
            <person name="Thoren M.H."/>
            <person name="Johannesson H."/>
        </authorList>
    </citation>
    <scope>NUCLEOTIDE SEQUENCE</scope>
    <source>
        <strain evidence="3">PSN243</strain>
    </source>
</reference>
<evidence type="ECO:0000259" key="2">
    <source>
        <dbReference type="Pfam" id="PF07985"/>
    </source>
</evidence>
<feature type="compositionally biased region" description="Basic and acidic residues" evidence="1">
    <location>
        <begin position="453"/>
        <end position="462"/>
    </location>
</feature>
<feature type="region of interest" description="Disordered" evidence="1">
    <location>
        <begin position="1"/>
        <end position="40"/>
    </location>
</feature>
<comment type="caution">
    <text evidence="3">The sequence shown here is derived from an EMBL/GenBank/DDBJ whole genome shotgun (WGS) entry which is preliminary data.</text>
</comment>
<feature type="region of interest" description="Disordered" evidence="1">
    <location>
        <begin position="425"/>
        <end position="471"/>
    </location>
</feature>
<dbReference type="AlphaFoldDB" id="A0AAV9GC43"/>
<feature type="compositionally biased region" description="Polar residues" evidence="1">
    <location>
        <begin position="435"/>
        <end position="452"/>
    </location>
</feature>
<evidence type="ECO:0000256" key="1">
    <source>
        <dbReference type="SAM" id="MobiDB-lite"/>
    </source>
</evidence>
<evidence type="ECO:0000313" key="3">
    <source>
        <dbReference type="EMBL" id="KAK4445216.1"/>
    </source>
</evidence>
<dbReference type="InterPro" id="IPR012942">
    <property type="entry name" value="SRR1-like"/>
</dbReference>
<proteinExistence type="predicted"/>
<feature type="compositionally biased region" description="Polar residues" evidence="1">
    <location>
        <begin position="9"/>
        <end position="23"/>
    </location>
</feature>
<feature type="domain" description="SRR1-like" evidence="2">
    <location>
        <begin position="268"/>
        <end position="354"/>
    </location>
</feature>
<keyword evidence="4" id="KW-1185">Reference proteome</keyword>
<dbReference type="PANTHER" id="PTHR42080:SF3">
    <property type="entry name" value="SRR1-LIKE DOMAIN-CONTAINING PROTEIN"/>
    <property type="match status" value="1"/>
</dbReference>
<feature type="compositionally biased region" description="Basic and acidic residues" evidence="1">
    <location>
        <begin position="24"/>
        <end position="39"/>
    </location>
</feature>
<name>A0AAV9GC43_9PEZI</name>
<reference evidence="3" key="1">
    <citation type="journal article" date="2023" name="Mol. Phylogenet. Evol.">
        <title>Genome-scale phylogeny and comparative genomics of the fungal order Sordariales.</title>
        <authorList>
            <person name="Hensen N."/>
            <person name="Bonometti L."/>
            <person name="Westerberg I."/>
            <person name="Brannstrom I.O."/>
            <person name="Guillou S."/>
            <person name="Cros-Aarteil S."/>
            <person name="Calhoun S."/>
            <person name="Haridas S."/>
            <person name="Kuo A."/>
            <person name="Mondo S."/>
            <person name="Pangilinan J."/>
            <person name="Riley R."/>
            <person name="LaButti K."/>
            <person name="Andreopoulos B."/>
            <person name="Lipzen A."/>
            <person name="Chen C."/>
            <person name="Yan M."/>
            <person name="Daum C."/>
            <person name="Ng V."/>
            <person name="Clum A."/>
            <person name="Steindorff A."/>
            <person name="Ohm R.A."/>
            <person name="Martin F."/>
            <person name="Silar P."/>
            <person name="Natvig D.O."/>
            <person name="Lalanne C."/>
            <person name="Gautier V."/>
            <person name="Ament-Velasquez S.L."/>
            <person name="Kruys A."/>
            <person name="Hutchinson M.I."/>
            <person name="Powell A.J."/>
            <person name="Barry K."/>
            <person name="Miller A.N."/>
            <person name="Grigoriev I.V."/>
            <person name="Debuchy R."/>
            <person name="Gladieux P."/>
            <person name="Hiltunen Thoren M."/>
            <person name="Johannesson H."/>
        </authorList>
    </citation>
    <scope>NUCLEOTIDE SEQUENCE</scope>
    <source>
        <strain evidence="3">PSN243</strain>
    </source>
</reference>